<keyword evidence="2" id="KW-1185">Reference proteome</keyword>
<reference evidence="2" key="1">
    <citation type="submission" date="2019-03" db="EMBL/GenBank/DDBJ databases">
        <authorList>
            <person name="Bockoven R."/>
            <person name="Gutierrez J."/>
            <person name="Newkirk H."/>
            <person name="Liu M."/>
            <person name="Ramsey J."/>
            <person name="Cahill J."/>
        </authorList>
    </citation>
    <scope>NUCLEOTIDE SEQUENCE [LARGE SCALE GENOMIC DNA]</scope>
</reference>
<dbReference type="EMBL" id="MK618715">
    <property type="protein sequence ID" value="QBQ72183.1"/>
    <property type="molecule type" value="Genomic_DNA"/>
</dbReference>
<name>A0A482MG62_9CAUD</name>
<proteinExistence type="predicted"/>
<evidence type="ECO:0000313" key="2">
    <source>
        <dbReference type="Proteomes" id="UP000307326"/>
    </source>
</evidence>
<accession>A0A482MG62</accession>
<sequence length="56" mass="6554">MIHLVIKRARSPYAEGKWLQDYVVVSAHASKLEAEKRAAGKDTRFYRYEVISKRVM</sequence>
<organism evidence="1 2">
    <name type="scientific">Serratia phage Parlo</name>
    <dbReference type="NCBI Taxonomy" id="2557554"/>
    <lineage>
        <taxon>Viruses</taxon>
        <taxon>Duplodnaviria</taxon>
        <taxon>Heunggongvirae</taxon>
        <taxon>Uroviricota</taxon>
        <taxon>Caudoviricetes</taxon>
        <taxon>Parlovirus</taxon>
        <taxon>Parlovirus parlo</taxon>
    </lineage>
</organism>
<gene>
    <name evidence="1" type="ORF">CPT_Parlo_034</name>
</gene>
<evidence type="ECO:0000313" key="1">
    <source>
        <dbReference type="EMBL" id="QBQ72183.1"/>
    </source>
</evidence>
<dbReference type="Proteomes" id="UP000307326">
    <property type="component" value="Segment"/>
</dbReference>
<protein>
    <submittedName>
        <fullName evidence="1">Uncharacterized protein</fullName>
    </submittedName>
</protein>